<dbReference type="InterPro" id="IPR015883">
    <property type="entry name" value="Glyco_hydro_20_cat"/>
</dbReference>
<dbReference type="InterPro" id="IPR017853">
    <property type="entry name" value="GH"/>
</dbReference>
<evidence type="ECO:0000256" key="5">
    <source>
        <dbReference type="SAM" id="MobiDB-lite"/>
    </source>
</evidence>
<dbReference type="GO" id="GO:0004563">
    <property type="term" value="F:beta-N-acetylhexosaminidase activity"/>
    <property type="evidence" value="ECO:0007669"/>
    <property type="project" value="UniProtKB-EC"/>
</dbReference>
<dbReference type="GO" id="GO:0005975">
    <property type="term" value="P:carbohydrate metabolic process"/>
    <property type="evidence" value="ECO:0007669"/>
    <property type="project" value="InterPro"/>
</dbReference>
<reference evidence="7" key="1">
    <citation type="submission" date="2025-08" db="UniProtKB">
        <authorList>
            <consortium name="Ensembl"/>
        </authorList>
    </citation>
    <scope>IDENTIFICATION</scope>
</reference>
<accession>A0A8C5X9W1</accession>
<evidence type="ECO:0000256" key="4">
    <source>
        <dbReference type="ARBA" id="ARBA00022801"/>
    </source>
</evidence>
<proteinExistence type="inferred from homology"/>
<dbReference type="InterPro" id="IPR038901">
    <property type="entry name" value="HEXDC-like"/>
</dbReference>
<sequence length="354" mass="40321">MRLVHLDLKGAAPRVSYLEQVFPLLSQLGANGVLIEYEDMFPFKGELEILRSPYSRSPSQITEIPPGNPPENPPDGSSPQFILKHEKYQHLREVERFPNSFNPHIPDTLALLKSILSQVIEKHRRSTWIHIGADEVFHLGEGMDSKNWMSHNKGDVGTMFLKHIKEVLGFLTAQYWGLRVLMWDDMLRKISVGSGIAKHVSPVVWFYAADFEAEQIGKSGFEAVWFASAFKGTTGPAQAWTPLSYHLKNHLSWLKVMQAVPRLAPLRLQGIVLTGWQRYDHYSVLCELLPVSIPSLAICLQTLVNGETPGQRVYFPDTVEEWMEENINPYLDQLRDLVRDYRAIIRLNGRPKAA</sequence>
<dbReference type="Gene3D" id="3.20.20.80">
    <property type="entry name" value="Glycosidases"/>
    <property type="match status" value="2"/>
</dbReference>
<organism evidence="7 8">
    <name type="scientific">Malurus cyaneus samueli</name>
    <dbReference type="NCBI Taxonomy" id="2593467"/>
    <lineage>
        <taxon>Eukaryota</taxon>
        <taxon>Metazoa</taxon>
        <taxon>Chordata</taxon>
        <taxon>Craniata</taxon>
        <taxon>Vertebrata</taxon>
        <taxon>Euteleostomi</taxon>
        <taxon>Archelosauria</taxon>
        <taxon>Archosauria</taxon>
        <taxon>Dinosauria</taxon>
        <taxon>Saurischia</taxon>
        <taxon>Theropoda</taxon>
        <taxon>Coelurosauria</taxon>
        <taxon>Aves</taxon>
        <taxon>Neognathae</taxon>
        <taxon>Neoaves</taxon>
        <taxon>Telluraves</taxon>
        <taxon>Australaves</taxon>
        <taxon>Passeriformes</taxon>
        <taxon>Meliphagoidea</taxon>
        <taxon>Maluridae</taxon>
        <taxon>Malurus</taxon>
    </lineage>
</organism>
<name>A0A8C5X9W1_9PASS</name>
<evidence type="ECO:0000313" key="8">
    <source>
        <dbReference type="Proteomes" id="UP000694560"/>
    </source>
</evidence>
<evidence type="ECO:0000259" key="6">
    <source>
        <dbReference type="Pfam" id="PF00728"/>
    </source>
</evidence>
<dbReference type="SUPFAM" id="SSF51445">
    <property type="entry name" value="(Trans)glycosidases"/>
    <property type="match status" value="1"/>
</dbReference>
<protein>
    <recommendedName>
        <fullName evidence="3">beta-N-acetylhexosaminidase</fullName>
        <ecNumber evidence="3">3.2.1.52</ecNumber>
    </recommendedName>
</protein>
<reference evidence="7" key="2">
    <citation type="submission" date="2025-09" db="UniProtKB">
        <authorList>
            <consortium name="Ensembl"/>
        </authorList>
    </citation>
    <scope>IDENTIFICATION</scope>
</reference>
<comment type="catalytic activity">
    <reaction evidence="1">
        <text>Hydrolysis of terminal non-reducing N-acetyl-D-hexosamine residues in N-acetyl-beta-D-hexosaminides.</text>
        <dbReference type="EC" id="3.2.1.52"/>
    </reaction>
</comment>
<dbReference type="Proteomes" id="UP000694560">
    <property type="component" value="Unplaced"/>
</dbReference>
<dbReference type="AlphaFoldDB" id="A0A8C5X9W1"/>
<evidence type="ECO:0000313" key="7">
    <source>
        <dbReference type="Ensembl" id="ENSMCSP00000021486.1"/>
    </source>
</evidence>
<feature type="domain" description="Glycoside hydrolase family 20 catalytic" evidence="6">
    <location>
        <begin position="85"/>
        <end position="225"/>
    </location>
</feature>
<comment type="similarity">
    <text evidence="2">Belongs to the glycosyl hydrolase 20 family.</text>
</comment>
<dbReference type="EC" id="3.2.1.52" evidence="3"/>
<dbReference type="Pfam" id="PF00728">
    <property type="entry name" value="Glyco_hydro_20"/>
    <property type="match status" value="1"/>
</dbReference>
<dbReference type="PANTHER" id="PTHR21040">
    <property type="entry name" value="BCDNA.GH04120"/>
    <property type="match status" value="1"/>
</dbReference>
<feature type="region of interest" description="Disordered" evidence="5">
    <location>
        <begin position="57"/>
        <end position="80"/>
    </location>
</feature>
<dbReference type="Ensembl" id="ENSMCST00000022035.1">
    <property type="protein sequence ID" value="ENSMCSP00000021486.1"/>
    <property type="gene ID" value="ENSMCSG00000014976.1"/>
</dbReference>
<dbReference type="CDD" id="cd06565">
    <property type="entry name" value="GH20_GcnA-like"/>
    <property type="match status" value="1"/>
</dbReference>
<keyword evidence="4" id="KW-0378">Hydrolase</keyword>
<keyword evidence="8" id="KW-1185">Reference proteome</keyword>
<dbReference type="PANTHER" id="PTHR21040:SF5">
    <property type="entry name" value="BETA-N-ACETYLHEXOSAMINIDASE"/>
    <property type="match status" value="1"/>
</dbReference>
<evidence type="ECO:0000256" key="3">
    <source>
        <dbReference type="ARBA" id="ARBA00012663"/>
    </source>
</evidence>
<evidence type="ECO:0000256" key="2">
    <source>
        <dbReference type="ARBA" id="ARBA00006285"/>
    </source>
</evidence>
<evidence type="ECO:0000256" key="1">
    <source>
        <dbReference type="ARBA" id="ARBA00001231"/>
    </source>
</evidence>